<dbReference type="Proteomes" id="UP000027284">
    <property type="component" value="Unassembled WGS sequence"/>
</dbReference>
<dbReference type="RefSeq" id="WP_038048232.1">
    <property type="nucleotide sequence ID" value="NZ_JMFG01000011.1"/>
</dbReference>
<feature type="domain" description="VIT" evidence="2">
    <location>
        <begin position="7"/>
        <end position="135"/>
    </location>
</feature>
<reference evidence="3 4" key="1">
    <citation type="submission" date="2014-04" db="EMBL/GenBank/DDBJ databases">
        <title>The Genome Sequence of Thermoanaerobaculum aquaticum MP-01, The First Cultivated Group 23 Acidobacterium.</title>
        <authorList>
            <person name="Stamps B.W."/>
            <person name="Losey N.A."/>
            <person name="Lawson P.A."/>
            <person name="Stevenson B.S."/>
        </authorList>
    </citation>
    <scope>NUCLEOTIDE SEQUENCE [LARGE SCALE GENOMIC DNA]</scope>
    <source>
        <strain evidence="3 4">MP-01</strain>
    </source>
</reference>
<organism evidence="3 4">
    <name type="scientific">Thermoanaerobaculum aquaticum</name>
    <dbReference type="NCBI Taxonomy" id="1312852"/>
    <lineage>
        <taxon>Bacteria</taxon>
        <taxon>Pseudomonadati</taxon>
        <taxon>Acidobacteriota</taxon>
        <taxon>Thermoanaerobaculia</taxon>
        <taxon>Thermoanaerobaculales</taxon>
        <taxon>Thermoanaerobaculaceae</taxon>
        <taxon>Thermoanaerobaculum</taxon>
    </lineage>
</organism>
<comment type="caution">
    <text evidence="3">The sequence shown here is derived from an EMBL/GenBank/DDBJ whole genome shotgun (WGS) entry which is preliminary data.</text>
</comment>
<dbReference type="PANTHER" id="PTHR45737">
    <property type="entry name" value="VON WILLEBRAND FACTOR A DOMAIN-CONTAINING PROTEIN 5A"/>
    <property type="match status" value="1"/>
</dbReference>
<dbReference type="InterPro" id="IPR036465">
    <property type="entry name" value="vWFA_dom_sf"/>
</dbReference>
<name>A0A062XTJ4_9BACT</name>
<dbReference type="PANTHER" id="PTHR45737:SF6">
    <property type="entry name" value="VON WILLEBRAND FACTOR A DOMAIN-CONTAINING PROTEIN 5A"/>
    <property type="match status" value="1"/>
</dbReference>
<dbReference type="InterPro" id="IPR002035">
    <property type="entry name" value="VWF_A"/>
</dbReference>
<evidence type="ECO:0000313" key="4">
    <source>
        <dbReference type="Proteomes" id="UP000027284"/>
    </source>
</evidence>
<feature type="domain" description="VWFA" evidence="1">
    <location>
        <begin position="275"/>
        <end position="420"/>
    </location>
</feature>
<dbReference type="SMART" id="SM00327">
    <property type="entry name" value="VWA"/>
    <property type="match status" value="1"/>
</dbReference>
<dbReference type="STRING" id="1312852.EG19_01015"/>
<protein>
    <recommendedName>
        <fullName evidence="5">VWA domain-containing protein</fullName>
    </recommendedName>
</protein>
<dbReference type="OrthoDB" id="9784383at2"/>
<proteinExistence type="predicted"/>
<gene>
    <name evidence="3" type="ORF">EG19_01015</name>
</gene>
<evidence type="ECO:0000259" key="2">
    <source>
        <dbReference type="PROSITE" id="PS51468"/>
    </source>
</evidence>
<keyword evidence="4" id="KW-1185">Reference proteome</keyword>
<evidence type="ECO:0000259" key="1">
    <source>
        <dbReference type="PROSITE" id="PS50234"/>
    </source>
</evidence>
<dbReference type="Pfam" id="PF08487">
    <property type="entry name" value="VIT"/>
    <property type="match status" value="1"/>
</dbReference>
<sequence length="835" mass="92399">MSVATKETASGIFVASSQKPLPLMGVKVLAEIRGFSSQVTLQQRFRNAEDVPIEAVYVFPLPEASALFALTVETNGRRITGQVQEREQAFATYDDAIRGGHGAVLVDRERPNVFTVSVGNVLPGQEVTVELRWVAELERSGEAVRFVLPTTVAPRYAPLEDRLGVSPTPAEQVNPPISLDVPYGLEFTAWVSHPHGVREIACPSHQVRVKPEDGGFRVQLTSPVVAMDRDLVLLVTPQKLWEPFTRVAKGADGDRFVAATFVPPVSDLAKKEPREFLFLVDCSGSMEGHSLEHAKQALLAALDELTEADTFDILVFGSTVGSLLGASRPADELWRAKAREAVRALEANLGGTELLPALEFLLNRPLDPTRQRVAIVLTDGEISNEQAILELLRSKRERETRVFMVGVGYGPNEFLIRSLARVGLGAAELVHPNEPISPAIMRHLQRARQPLWTDLEVCWQGSDPEWQAPEELAIFAGEPITVYGCFRDGLPSSVELRATCNGEAVTWALPVVAGEAGEDPSLAILAARAAVRTWEEQLSAPRFGGSNRHDRRQEALRERILRLALRYNLASSLTSFVGVEERQEKSNERAPELRRVPTMLTYGWGGITVASTIQAPASTAAVGIGHELLLRKHDFDNLRFCKPSEEDLRRYEDDLGLVNSEPQDPPFAISQELLEWLETHNFSVDRLPAAMAQKPQLLRATIAAVEPLVTVWVLEIWITDGLSRLVCAARKLSKALLLAPALARLLAAVLLLEALERVGKESPQIAPAFAEDIRKLKEKLRVFQREIKKHLRRYGARFDDELATVRKVLEAEHISPFEVIRWHPIPLDSGPAKVY</sequence>
<dbReference type="PROSITE" id="PS50234">
    <property type="entry name" value="VWFA"/>
    <property type="match status" value="1"/>
</dbReference>
<evidence type="ECO:0008006" key="5">
    <source>
        <dbReference type="Google" id="ProtNLM"/>
    </source>
</evidence>
<dbReference type="Pfam" id="PF13768">
    <property type="entry name" value="VWA_3"/>
    <property type="match status" value="1"/>
</dbReference>
<dbReference type="Gene3D" id="3.40.50.410">
    <property type="entry name" value="von Willebrand factor, type A domain"/>
    <property type="match status" value="1"/>
</dbReference>
<dbReference type="SUPFAM" id="SSF53300">
    <property type="entry name" value="vWA-like"/>
    <property type="match status" value="1"/>
</dbReference>
<dbReference type="EMBL" id="JMFG01000011">
    <property type="protein sequence ID" value="KDA54178.1"/>
    <property type="molecule type" value="Genomic_DNA"/>
</dbReference>
<evidence type="ECO:0000313" key="3">
    <source>
        <dbReference type="EMBL" id="KDA54178.1"/>
    </source>
</evidence>
<dbReference type="PROSITE" id="PS51468">
    <property type="entry name" value="VIT"/>
    <property type="match status" value="1"/>
</dbReference>
<dbReference type="SMART" id="SM00609">
    <property type="entry name" value="VIT"/>
    <property type="match status" value="1"/>
</dbReference>
<dbReference type="AlphaFoldDB" id="A0A062XTJ4"/>
<dbReference type="InterPro" id="IPR013694">
    <property type="entry name" value="VIT"/>
</dbReference>
<accession>A0A062XTJ4</accession>